<evidence type="ECO:0000313" key="1">
    <source>
        <dbReference type="EMBL" id="SUZ79985.1"/>
    </source>
</evidence>
<dbReference type="AlphaFoldDB" id="A0A381QKV4"/>
<gene>
    <name evidence="1" type="ORF">METZ01_LOCUS32839</name>
</gene>
<sequence length="261" mass="30120">MKKIKILILLLFITNLSFAQNYLSLTYLKIPREKMSEFLGLHKEMVEAGVGENRLLNGHWVFAHRFAANYSLLVVQSFTDPADINKDQALSRQNSNKYASTLSEEESKAFKERRSSWFSMYLEGHYDEVRYRHENAGFRNENFDNTNSKVVVISWYNPSYANMKEFREIYEKQKISVEKELGNSELIITTAHFSGRSPTFSSVMWYPSWEVFAKNEAALDEIQASGDNSNGGRMWEIAGGHWDEILVTVGHMNEGKFVIAK</sequence>
<proteinExistence type="predicted"/>
<organism evidence="1">
    <name type="scientific">marine metagenome</name>
    <dbReference type="NCBI Taxonomy" id="408172"/>
    <lineage>
        <taxon>unclassified sequences</taxon>
        <taxon>metagenomes</taxon>
        <taxon>ecological metagenomes</taxon>
    </lineage>
</organism>
<name>A0A381QKV4_9ZZZZ</name>
<accession>A0A381QKV4</accession>
<evidence type="ECO:0008006" key="2">
    <source>
        <dbReference type="Google" id="ProtNLM"/>
    </source>
</evidence>
<dbReference type="EMBL" id="UINC01001408">
    <property type="protein sequence ID" value="SUZ79985.1"/>
    <property type="molecule type" value="Genomic_DNA"/>
</dbReference>
<protein>
    <recommendedName>
        <fullName evidence="2">NIPSNAP domain-containing protein</fullName>
    </recommendedName>
</protein>
<reference evidence="1" key="1">
    <citation type="submission" date="2018-05" db="EMBL/GenBank/DDBJ databases">
        <authorList>
            <person name="Lanie J.A."/>
            <person name="Ng W.-L."/>
            <person name="Kazmierczak K.M."/>
            <person name="Andrzejewski T.M."/>
            <person name="Davidsen T.M."/>
            <person name="Wayne K.J."/>
            <person name="Tettelin H."/>
            <person name="Glass J.I."/>
            <person name="Rusch D."/>
            <person name="Podicherti R."/>
            <person name="Tsui H.-C.T."/>
            <person name="Winkler M.E."/>
        </authorList>
    </citation>
    <scope>NUCLEOTIDE SEQUENCE</scope>
</reference>